<keyword evidence="2" id="KW-0812">Transmembrane</keyword>
<accession>A0A9W6EVL8</accession>
<keyword evidence="4" id="KW-1185">Reference proteome</keyword>
<dbReference type="AlphaFoldDB" id="A0A9W6EVL8"/>
<feature type="transmembrane region" description="Helical" evidence="2">
    <location>
        <begin position="6"/>
        <end position="25"/>
    </location>
</feature>
<reference evidence="3" key="1">
    <citation type="submission" date="2022-07" db="EMBL/GenBank/DDBJ databases">
        <title>Taxonomy of Novel Oxalotrophic and Methylotrophic Bacteria.</title>
        <authorList>
            <person name="Sahin N."/>
            <person name="Tani A."/>
        </authorList>
    </citation>
    <scope>NUCLEOTIDE SEQUENCE</scope>
    <source>
        <strain evidence="3">AM327</strain>
    </source>
</reference>
<keyword evidence="1" id="KW-0175">Coiled coil</keyword>
<protein>
    <submittedName>
        <fullName evidence="3">Uncharacterized protein</fullName>
    </submittedName>
</protein>
<evidence type="ECO:0000256" key="2">
    <source>
        <dbReference type="SAM" id="Phobius"/>
    </source>
</evidence>
<proteinExistence type="predicted"/>
<evidence type="ECO:0000256" key="1">
    <source>
        <dbReference type="SAM" id="Coils"/>
    </source>
</evidence>
<keyword evidence="2" id="KW-0472">Membrane</keyword>
<gene>
    <name evidence="3" type="ORF">NBRC110019_07370</name>
</gene>
<evidence type="ECO:0000313" key="4">
    <source>
        <dbReference type="Proteomes" id="UP001143545"/>
    </source>
</evidence>
<keyword evidence="2" id="KW-1133">Transmembrane helix</keyword>
<evidence type="ECO:0000313" key="3">
    <source>
        <dbReference type="EMBL" id="GLB51698.1"/>
    </source>
</evidence>
<organism evidence="3 4">
    <name type="scientific">Neptunitalea chrysea</name>
    <dbReference type="NCBI Taxonomy" id="1647581"/>
    <lineage>
        <taxon>Bacteria</taxon>
        <taxon>Pseudomonadati</taxon>
        <taxon>Bacteroidota</taxon>
        <taxon>Flavobacteriia</taxon>
        <taxon>Flavobacteriales</taxon>
        <taxon>Flavobacteriaceae</taxon>
        <taxon>Neptunitalea</taxon>
    </lineage>
</organism>
<dbReference type="RefSeq" id="WP_281752505.1">
    <property type="nucleotide sequence ID" value="NZ_BRVP01000004.1"/>
</dbReference>
<dbReference type="Proteomes" id="UP001143545">
    <property type="component" value="Unassembled WGS sequence"/>
</dbReference>
<dbReference type="EMBL" id="BRVP01000004">
    <property type="protein sequence ID" value="GLB51698.1"/>
    <property type="molecule type" value="Genomic_DNA"/>
</dbReference>
<feature type="coiled-coil region" evidence="1">
    <location>
        <begin position="75"/>
        <end position="123"/>
    </location>
</feature>
<name>A0A9W6EVL8_9FLAO</name>
<comment type="caution">
    <text evidence="3">The sequence shown here is derived from an EMBL/GenBank/DDBJ whole genome shotgun (WGS) entry which is preliminary data.</text>
</comment>
<sequence length="123" mass="14291">MNPELLAGLTGGLGTGLGAFFTWLFNKKRQEAQTKQEQENAESTEIDNEIKLANYYKVMLDDLGGRYETKYAQLSEVFDRKVKMLEDEIKLLTNRNKTLTEENRSLKKVVKELKEELATWEKR</sequence>